<evidence type="ECO:0000256" key="1">
    <source>
        <dbReference type="SAM" id="MobiDB-lite"/>
    </source>
</evidence>
<sequence length="63" mass="6729">MAKKAKATIGSANGGFHSFPPEAFDYSDDIVGEVVDAIRKERGVDVKNGDWELVDGIGQVIHA</sequence>
<reference evidence="2 3" key="1">
    <citation type="submission" date="2016-10" db="EMBL/GenBank/DDBJ databases">
        <authorList>
            <person name="de Groot N.N."/>
        </authorList>
    </citation>
    <scope>NUCLEOTIDE SEQUENCE [LARGE SCALE GENOMIC DNA]</scope>
    <source>
        <strain evidence="2 3">DSM 100674</strain>
    </source>
</reference>
<organism evidence="2 3">
    <name type="scientific">Roseovarius azorensis</name>
    <dbReference type="NCBI Taxonomy" id="1287727"/>
    <lineage>
        <taxon>Bacteria</taxon>
        <taxon>Pseudomonadati</taxon>
        <taxon>Pseudomonadota</taxon>
        <taxon>Alphaproteobacteria</taxon>
        <taxon>Rhodobacterales</taxon>
        <taxon>Roseobacteraceae</taxon>
        <taxon>Roseovarius</taxon>
    </lineage>
</organism>
<evidence type="ECO:0000313" key="3">
    <source>
        <dbReference type="Proteomes" id="UP000199582"/>
    </source>
</evidence>
<feature type="region of interest" description="Disordered" evidence="1">
    <location>
        <begin position="1"/>
        <end position="23"/>
    </location>
</feature>
<name>A0A1H7Y5F7_9RHOB</name>
<evidence type="ECO:0000313" key="2">
    <source>
        <dbReference type="EMBL" id="SEM41155.1"/>
    </source>
</evidence>
<dbReference type="OrthoDB" id="9939189at2"/>
<protein>
    <submittedName>
        <fullName evidence="2">Uncharacterized protein</fullName>
    </submittedName>
</protein>
<gene>
    <name evidence="2" type="ORF">SAMN05443999_1306</name>
</gene>
<accession>A0A1H7Y5F7</accession>
<keyword evidence="3" id="KW-1185">Reference proteome</keyword>
<proteinExistence type="predicted"/>
<dbReference type="Proteomes" id="UP000199582">
    <property type="component" value="Unassembled WGS sequence"/>
</dbReference>
<dbReference type="AlphaFoldDB" id="A0A1H7Y5F7"/>
<dbReference type="RefSeq" id="WP_093039416.1">
    <property type="nucleotide sequence ID" value="NZ_FOAG01000030.1"/>
</dbReference>
<dbReference type="EMBL" id="FOAG01000030">
    <property type="protein sequence ID" value="SEM41155.1"/>
    <property type="molecule type" value="Genomic_DNA"/>
</dbReference>